<dbReference type="PANTHER" id="PTHR13208">
    <property type="entry name" value="MEDIATOR OF RNA POLYMERASE II TRANSCRIPTION SUBUNIT 4"/>
    <property type="match status" value="1"/>
</dbReference>
<feature type="compositionally biased region" description="Polar residues" evidence="9">
    <location>
        <begin position="201"/>
        <end position="215"/>
    </location>
</feature>
<keyword evidence="5 8" id="KW-0804">Transcription</keyword>
<sequence length="303" mass="33146">MEYYSNRRPLSESISDCIDDLEAIVKQMVRHITENEKATEDETLTTLTDLFEGNMSSLRGLILRVPAHVERETYNRTLEKSVEHRNSIIQDVEANLKLAETALINVVFQANKKLHAARLAEQNPQCSEELVRFASQISKSYAVASPEYWQTGDPLRPYPTEIDFAKSKLAAPRVQPTAPALALLRSSSANTMGQPQFQNAQNMVPQRPQWSSTSPGRGGYNNASPRGAGTVRGMTPMGQGMNQMTRAPSPQIASARRMPGGDRLASPSNLVKQRTAPLPINEIGNMSSDSSSSSSSGDEASPS</sequence>
<name>A0A1I7YRC1_9BILA</name>
<keyword evidence="8" id="KW-0010">Activator</keyword>
<feature type="region of interest" description="Disordered" evidence="9">
    <location>
        <begin position="201"/>
        <end position="303"/>
    </location>
</feature>
<proteinExistence type="inferred from homology"/>
<reference evidence="11" key="1">
    <citation type="submission" date="2016-11" db="UniProtKB">
        <authorList>
            <consortium name="WormBaseParasite"/>
        </authorList>
    </citation>
    <scope>IDENTIFICATION</scope>
</reference>
<comment type="similarity">
    <text evidence="2 8">Belongs to the Mediator complex subunit 4 family.</text>
</comment>
<comment type="subunit">
    <text evidence="8">Component of the Mediator complex.</text>
</comment>
<dbReference type="AlphaFoldDB" id="A0A1I7YRC1"/>
<evidence type="ECO:0000256" key="7">
    <source>
        <dbReference type="ARBA" id="ARBA00031257"/>
    </source>
</evidence>
<evidence type="ECO:0000256" key="8">
    <source>
        <dbReference type="RuleBase" id="RU364141"/>
    </source>
</evidence>
<evidence type="ECO:0000256" key="2">
    <source>
        <dbReference type="ARBA" id="ARBA00009626"/>
    </source>
</evidence>
<keyword evidence="4 8" id="KW-0805">Transcription regulation</keyword>
<dbReference type="PANTHER" id="PTHR13208:SF2">
    <property type="entry name" value="MEDIATOR OF RNA POLYMERASE II TRANSCRIPTION SUBUNIT 4"/>
    <property type="match status" value="1"/>
</dbReference>
<feature type="compositionally biased region" description="Low complexity" evidence="9">
    <location>
        <begin position="287"/>
        <end position="296"/>
    </location>
</feature>
<dbReference type="GO" id="GO:0016592">
    <property type="term" value="C:mediator complex"/>
    <property type="evidence" value="ECO:0007669"/>
    <property type="project" value="InterPro"/>
</dbReference>
<feature type="compositionally biased region" description="Polar residues" evidence="9">
    <location>
        <begin position="240"/>
        <end position="252"/>
    </location>
</feature>
<evidence type="ECO:0000256" key="3">
    <source>
        <dbReference type="ARBA" id="ARBA00020629"/>
    </source>
</evidence>
<evidence type="ECO:0000313" key="11">
    <source>
        <dbReference type="WBParaSite" id="L893_g18941.t1"/>
    </source>
</evidence>
<dbReference type="Pfam" id="PF10018">
    <property type="entry name" value="Med4"/>
    <property type="match status" value="1"/>
</dbReference>
<evidence type="ECO:0000256" key="6">
    <source>
        <dbReference type="ARBA" id="ARBA00023242"/>
    </source>
</evidence>
<dbReference type="GO" id="GO:0070847">
    <property type="term" value="C:core mediator complex"/>
    <property type="evidence" value="ECO:0007669"/>
    <property type="project" value="TreeGrafter"/>
</dbReference>
<protein>
    <recommendedName>
        <fullName evidence="3 8">Mediator of RNA polymerase II transcription subunit 4</fullName>
    </recommendedName>
    <alternativeName>
        <fullName evidence="7 8">Mediator complex subunit 4</fullName>
    </alternativeName>
</protein>
<gene>
    <name evidence="8" type="primary">MED4</name>
</gene>
<dbReference type="GO" id="GO:0006357">
    <property type="term" value="P:regulation of transcription by RNA polymerase II"/>
    <property type="evidence" value="ECO:0007669"/>
    <property type="project" value="InterPro"/>
</dbReference>
<dbReference type="WBParaSite" id="L893_g18941.t1">
    <property type="protein sequence ID" value="L893_g18941.t1"/>
    <property type="gene ID" value="L893_g18941"/>
</dbReference>
<evidence type="ECO:0000256" key="4">
    <source>
        <dbReference type="ARBA" id="ARBA00023015"/>
    </source>
</evidence>
<keyword evidence="6 8" id="KW-0539">Nucleus</keyword>
<dbReference type="InterPro" id="IPR019258">
    <property type="entry name" value="Mediator_Med4"/>
</dbReference>
<evidence type="ECO:0000313" key="10">
    <source>
        <dbReference type="Proteomes" id="UP000095287"/>
    </source>
</evidence>
<dbReference type="GO" id="GO:0003712">
    <property type="term" value="F:transcription coregulator activity"/>
    <property type="evidence" value="ECO:0007669"/>
    <property type="project" value="InterPro"/>
</dbReference>
<evidence type="ECO:0000256" key="1">
    <source>
        <dbReference type="ARBA" id="ARBA00004123"/>
    </source>
</evidence>
<comment type="subcellular location">
    <subcellularLocation>
        <location evidence="1 8">Nucleus</location>
    </subcellularLocation>
</comment>
<accession>A0A1I7YRC1</accession>
<dbReference type="Proteomes" id="UP000095287">
    <property type="component" value="Unplaced"/>
</dbReference>
<evidence type="ECO:0000256" key="5">
    <source>
        <dbReference type="ARBA" id="ARBA00023163"/>
    </source>
</evidence>
<organism evidence="10 11">
    <name type="scientific">Steinernema glaseri</name>
    <dbReference type="NCBI Taxonomy" id="37863"/>
    <lineage>
        <taxon>Eukaryota</taxon>
        <taxon>Metazoa</taxon>
        <taxon>Ecdysozoa</taxon>
        <taxon>Nematoda</taxon>
        <taxon>Chromadorea</taxon>
        <taxon>Rhabditida</taxon>
        <taxon>Tylenchina</taxon>
        <taxon>Panagrolaimomorpha</taxon>
        <taxon>Strongyloidoidea</taxon>
        <taxon>Steinernematidae</taxon>
        <taxon>Steinernema</taxon>
    </lineage>
</organism>
<evidence type="ECO:0000256" key="9">
    <source>
        <dbReference type="SAM" id="MobiDB-lite"/>
    </source>
</evidence>
<comment type="function">
    <text evidence="8">Component of the Mediator complex, a coactivator involved in the regulated transcription of nearly all RNA polymerase II-dependent genes. Mediator functions as a bridge to convey information from gene-specific regulatory proteins to the basal RNA polymerase II transcription machinery. Mediator is recruited to promoters by direct interactions with regulatory proteins and serves as a scaffold for the assembly of a functional preinitiation complex with RNA polymerase II and the general transcription factors.</text>
</comment>
<keyword evidence="10" id="KW-1185">Reference proteome</keyword>